<dbReference type="InterPro" id="IPR016137">
    <property type="entry name" value="RGS"/>
</dbReference>
<dbReference type="InterPro" id="IPR046995">
    <property type="entry name" value="RGS10/12/14-like"/>
</dbReference>
<dbReference type="SUPFAM" id="SSF48097">
    <property type="entry name" value="Regulator of G-protein signaling, RGS"/>
    <property type="match status" value="1"/>
</dbReference>
<gene>
    <name evidence="4" type="ORF">BpHYR1_041925</name>
</gene>
<dbReference type="FunFam" id="1.10.167.10:FF:000001">
    <property type="entry name" value="Putative regulator of g-protein signaling 12"/>
    <property type="match status" value="1"/>
</dbReference>
<accession>A0A3M7QPA7</accession>
<dbReference type="GO" id="GO:0005886">
    <property type="term" value="C:plasma membrane"/>
    <property type="evidence" value="ECO:0007669"/>
    <property type="project" value="TreeGrafter"/>
</dbReference>
<dbReference type="InterPro" id="IPR044926">
    <property type="entry name" value="RGS_subdomain_2"/>
</dbReference>
<dbReference type="Gene3D" id="1.10.196.10">
    <property type="match status" value="1"/>
</dbReference>
<dbReference type="PRINTS" id="PR01301">
    <property type="entry name" value="RGSPROTEIN"/>
</dbReference>
<dbReference type="PANTHER" id="PTHR45945:SF3">
    <property type="entry name" value="REGULATOR OF G-PROTEIN SIGNALING LOCO"/>
    <property type="match status" value="1"/>
</dbReference>
<dbReference type="EMBL" id="REGN01005562">
    <property type="protein sequence ID" value="RNA12904.1"/>
    <property type="molecule type" value="Genomic_DNA"/>
</dbReference>
<dbReference type="GO" id="GO:0005634">
    <property type="term" value="C:nucleus"/>
    <property type="evidence" value="ECO:0007669"/>
    <property type="project" value="TreeGrafter"/>
</dbReference>
<organism evidence="4 5">
    <name type="scientific">Brachionus plicatilis</name>
    <name type="common">Marine rotifer</name>
    <name type="synonym">Brachionus muelleri</name>
    <dbReference type="NCBI Taxonomy" id="10195"/>
    <lineage>
        <taxon>Eukaryota</taxon>
        <taxon>Metazoa</taxon>
        <taxon>Spiralia</taxon>
        <taxon>Gnathifera</taxon>
        <taxon>Rotifera</taxon>
        <taxon>Eurotatoria</taxon>
        <taxon>Monogononta</taxon>
        <taxon>Pseudotrocha</taxon>
        <taxon>Ploima</taxon>
        <taxon>Brachionidae</taxon>
        <taxon>Brachionus</taxon>
    </lineage>
</organism>
<dbReference type="PROSITE" id="PS50132">
    <property type="entry name" value="RGS"/>
    <property type="match status" value="1"/>
</dbReference>
<protein>
    <submittedName>
        <fullName evidence="4">Regulator of G-signaling 14-like isoform X1</fullName>
    </submittedName>
</protein>
<feature type="region of interest" description="Disordered" evidence="2">
    <location>
        <begin position="478"/>
        <end position="526"/>
    </location>
</feature>
<feature type="domain" description="RGS" evidence="3">
    <location>
        <begin position="353"/>
        <end position="469"/>
    </location>
</feature>
<dbReference type="STRING" id="10195.A0A3M7QPA7"/>
<dbReference type="SMART" id="SM00315">
    <property type="entry name" value="RGS"/>
    <property type="match status" value="1"/>
</dbReference>
<evidence type="ECO:0000259" key="3">
    <source>
        <dbReference type="PROSITE" id="PS50132"/>
    </source>
</evidence>
<feature type="non-terminal residue" evidence="4">
    <location>
        <position position="1"/>
    </location>
</feature>
<keyword evidence="5" id="KW-1185">Reference proteome</keyword>
<keyword evidence="1" id="KW-0343">GTPase activation</keyword>
<dbReference type="GO" id="GO:0008277">
    <property type="term" value="P:regulation of G protein-coupled receptor signaling pathway"/>
    <property type="evidence" value="ECO:0007669"/>
    <property type="project" value="TreeGrafter"/>
</dbReference>
<evidence type="ECO:0000256" key="1">
    <source>
        <dbReference type="ARBA" id="ARBA00022468"/>
    </source>
</evidence>
<dbReference type="Gene3D" id="1.10.167.10">
    <property type="entry name" value="Regulator of G-protein Signalling 4, domain 2"/>
    <property type="match status" value="1"/>
</dbReference>
<feature type="region of interest" description="Disordered" evidence="2">
    <location>
        <begin position="104"/>
        <end position="140"/>
    </location>
</feature>
<evidence type="ECO:0000313" key="4">
    <source>
        <dbReference type="EMBL" id="RNA12904.1"/>
    </source>
</evidence>
<evidence type="ECO:0000256" key="2">
    <source>
        <dbReference type="SAM" id="MobiDB-lite"/>
    </source>
</evidence>
<feature type="region of interest" description="Disordered" evidence="2">
    <location>
        <begin position="274"/>
        <end position="295"/>
    </location>
</feature>
<evidence type="ECO:0000313" key="5">
    <source>
        <dbReference type="Proteomes" id="UP000276133"/>
    </source>
</evidence>
<dbReference type="GO" id="GO:0005096">
    <property type="term" value="F:GTPase activator activity"/>
    <property type="evidence" value="ECO:0007669"/>
    <property type="project" value="UniProtKB-KW"/>
</dbReference>
<name>A0A3M7QPA7_BRAPC</name>
<proteinExistence type="predicted"/>
<feature type="compositionally biased region" description="Polar residues" evidence="2">
    <location>
        <begin position="274"/>
        <end position="293"/>
    </location>
</feature>
<dbReference type="AlphaFoldDB" id="A0A3M7QPA7"/>
<dbReference type="PANTHER" id="PTHR45945">
    <property type="entry name" value="REGULATOR OF G-PROTEIN SIGNALING LOCO"/>
    <property type="match status" value="1"/>
</dbReference>
<dbReference type="OrthoDB" id="196547at2759"/>
<dbReference type="InterPro" id="IPR036305">
    <property type="entry name" value="RGS_sf"/>
</dbReference>
<dbReference type="Proteomes" id="UP000276133">
    <property type="component" value="Unassembled WGS sequence"/>
</dbReference>
<feature type="compositionally biased region" description="Low complexity" evidence="2">
    <location>
        <begin position="105"/>
        <end position="123"/>
    </location>
</feature>
<dbReference type="Pfam" id="PF00615">
    <property type="entry name" value="RGS"/>
    <property type="match status" value="1"/>
</dbReference>
<feature type="compositionally biased region" description="Low complexity" evidence="2">
    <location>
        <begin position="501"/>
        <end position="516"/>
    </location>
</feature>
<dbReference type="InterPro" id="IPR024066">
    <property type="entry name" value="RGS_subdom1/3"/>
</dbReference>
<dbReference type="GO" id="GO:0005737">
    <property type="term" value="C:cytoplasm"/>
    <property type="evidence" value="ECO:0007669"/>
    <property type="project" value="TreeGrafter"/>
</dbReference>
<sequence length="538" mass="62213">ISIDLILNEISRLYRHQDYVFTSTSNLAVHGGQMPLMTNNNQNLSPVLHFSNHNYEIVAEEHPVIDAEKSPYMMLNKHTNDIYFNKENFLKEDMAHIPKDVSSLSNIEDNNMDSMNSSNGSKSIKNKKSKTQPKEVGSQPQGIKTIKENFANLFLSKKTHTNDSEIYKTIEMEANRFRKNDDGSNFRIKTRTSQAFQFLKSKPPLSVAQKIKPHQNSEDDNLDFYDANHVLGSFEPNQAHNQESNVHNRMSYPVNDRMSKTTATAKRLLFNFISGNSNNSKENQNRPQQFQTRRLSDYHRPTKSLNANDCENSAKEKLNQTKISLTNSLIDVNEEIIKEKSNEIGRVAKWATGFEKLLEDQLGLNIFTDFLKKEYSEENIDFWVRCEKFKKISDLDEMKKEAEDIWQTYLDTSSQCQINVDNKTRSNCKEGMQNPHCKMFELAQSQIFTLMKYDSYSRFLKSQMYKDCIVNEMEGKPILGDKHEDKNTDKKRNSFSQNLANRSPNSNSSSNTNLSNEPVRKEKKKNILPWSKGIDLKI</sequence>
<reference evidence="4 5" key="1">
    <citation type="journal article" date="2018" name="Sci. Rep.">
        <title>Genomic signatures of local adaptation to the degree of environmental predictability in rotifers.</title>
        <authorList>
            <person name="Franch-Gras L."/>
            <person name="Hahn C."/>
            <person name="Garcia-Roger E.M."/>
            <person name="Carmona M.J."/>
            <person name="Serra M."/>
            <person name="Gomez A."/>
        </authorList>
    </citation>
    <scope>NUCLEOTIDE SEQUENCE [LARGE SCALE GENOMIC DNA]</scope>
    <source>
        <strain evidence="4">HYR1</strain>
    </source>
</reference>
<comment type="caution">
    <text evidence="4">The sequence shown here is derived from an EMBL/GenBank/DDBJ whole genome shotgun (WGS) entry which is preliminary data.</text>
</comment>
<feature type="compositionally biased region" description="Basic and acidic residues" evidence="2">
    <location>
        <begin position="478"/>
        <end position="492"/>
    </location>
</feature>